<evidence type="ECO:0000259" key="7">
    <source>
        <dbReference type="PROSITE" id="PS50011"/>
    </source>
</evidence>
<dbReference type="Proteomes" id="UP001652621">
    <property type="component" value="Unplaced"/>
</dbReference>
<dbReference type="InterPro" id="IPR011009">
    <property type="entry name" value="Kinase-like_dom_sf"/>
</dbReference>
<dbReference type="InterPro" id="IPR000719">
    <property type="entry name" value="Prot_kinase_dom"/>
</dbReference>
<feature type="compositionally biased region" description="Low complexity" evidence="6">
    <location>
        <begin position="938"/>
        <end position="948"/>
    </location>
</feature>
<feature type="domain" description="Protein kinase" evidence="7">
    <location>
        <begin position="35"/>
        <end position="293"/>
    </location>
</feature>
<dbReference type="GeneID" id="101900001"/>
<dbReference type="RefSeq" id="XP_058976902.1">
    <property type="nucleotide sequence ID" value="XM_059120919.1"/>
</dbReference>
<feature type="compositionally biased region" description="Acidic residues" evidence="6">
    <location>
        <begin position="392"/>
        <end position="405"/>
    </location>
</feature>
<dbReference type="RefSeq" id="XP_058976903.1">
    <property type="nucleotide sequence ID" value="XM_059120920.1"/>
</dbReference>
<dbReference type="CDD" id="cd14106">
    <property type="entry name" value="STKc_DRAK"/>
    <property type="match status" value="1"/>
</dbReference>
<gene>
    <name evidence="9 10" type="primary">LOC101900001</name>
</gene>
<evidence type="ECO:0000256" key="3">
    <source>
        <dbReference type="ARBA" id="ARBA00022741"/>
    </source>
</evidence>
<dbReference type="PANTHER" id="PTHR24342:SF12">
    <property type="entry name" value="DEATH-ASSOCIATED PROTEIN KINASE RELATED"/>
    <property type="match status" value="1"/>
</dbReference>
<feature type="compositionally biased region" description="Low complexity" evidence="6">
    <location>
        <begin position="678"/>
        <end position="687"/>
    </location>
</feature>
<feature type="compositionally biased region" description="Basic and acidic residues" evidence="6">
    <location>
        <begin position="375"/>
        <end position="385"/>
    </location>
</feature>
<proteinExistence type="predicted"/>
<protein>
    <submittedName>
        <fullName evidence="9 10">Death-associated protein kinase related</fullName>
    </submittedName>
</protein>
<dbReference type="PANTHER" id="PTHR24342">
    <property type="entry name" value="SERINE/THREONINE-PROTEIN KINASE 17"/>
    <property type="match status" value="1"/>
</dbReference>
<accession>A0ABM3UTN6</accession>
<evidence type="ECO:0000256" key="5">
    <source>
        <dbReference type="ARBA" id="ARBA00022840"/>
    </source>
</evidence>
<feature type="compositionally biased region" description="Polar residues" evidence="6">
    <location>
        <begin position="492"/>
        <end position="505"/>
    </location>
</feature>
<feature type="region of interest" description="Disordered" evidence="6">
    <location>
        <begin position="900"/>
        <end position="975"/>
    </location>
</feature>
<feature type="compositionally biased region" description="Basic residues" evidence="6">
    <location>
        <begin position="456"/>
        <end position="466"/>
    </location>
</feature>
<feature type="region of interest" description="Disordered" evidence="6">
    <location>
        <begin position="375"/>
        <end position="510"/>
    </location>
</feature>
<keyword evidence="3" id="KW-0547">Nucleotide-binding</keyword>
<evidence type="ECO:0000313" key="10">
    <source>
        <dbReference type="RefSeq" id="XP_058976903.1"/>
    </source>
</evidence>
<keyword evidence="2" id="KW-0808">Transferase</keyword>
<name>A0ABM3UTN6_MUSDO</name>
<keyword evidence="1" id="KW-0723">Serine/threonine-protein kinase</keyword>
<evidence type="ECO:0000256" key="1">
    <source>
        <dbReference type="ARBA" id="ARBA00022527"/>
    </source>
</evidence>
<feature type="compositionally biased region" description="Polar residues" evidence="6">
    <location>
        <begin position="577"/>
        <end position="591"/>
    </location>
</feature>
<evidence type="ECO:0000256" key="6">
    <source>
        <dbReference type="SAM" id="MobiDB-lite"/>
    </source>
</evidence>
<dbReference type="GO" id="GO:0016301">
    <property type="term" value="F:kinase activity"/>
    <property type="evidence" value="ECO:0007669"/>
    <property type="project" value="UniProtKB-KW"/>
</dbReference>
<feature type="region of interest" description="Disordered" evidence="6">
    <location>
        <begin position="678"/>
        <end position="713"/>
    </location>
</feature>
<dbReference type="InterPro" id="IPR008271">
    <property type="entry name" value="Ser/Thr_kinase_AS"/>
</dbReference>
<dbReference type="PROSITE" id="PS00108">
    <property type="entry name" value="PROTEIN_KINASE_ST"/>
    <property type="match status" value="1"/>
</dbReference>
<dbReference type="Gene3D" id="1.10.510.10">
    <property type="entry name" value="Transferase(Phosphotransferase) domain 1"/>
    <property type="match status" value="1"/>
</dbReference>
<feature type="compositionally biased region" description="Low complexity" evidence="6">
    <location>
        <begin position="906"/>
        <end position="931"/>
    </location>
</feature>
<dbReference type="SMART" id="SM00220">
    <property type="entry name" value="S_TKc"/>
    <property type="match status" value="1"/>
</dbReference>
<evidence type="ECO:0000256" key="4">
    <source>
        <dbReference type="ARBA" id="ARBA00022777"/>
    </source>
</evidence>
<evidence type="ECO:0000313" key="8">
    <source>
        <dbReference type="Proteomes" id="UP001652621"/>
    </source>
</evidence>
<feature type="compositionally biased region" description="Polar residues" evidence="6">
    <location>
        <begin position="471"/>
        <end position="482"/>
    </location>
</feature>
<dbReference type="SUPFAM" id="SSF56112">
    <property type="entry name" value="Protein kinase-like (PK-like)"/>
    <property type="match status" value="1"/>
</dbReference>
<reference evidence="9 10" key="1">
    <citation type="submission" date="2025-05" db="UniProtKB">
        <authorList>
            <consortium name="RefSeq"/>
        </authorList>
    </citation>
    <scope>IDENTIFICATION</scope>
    <source>
        <strain evidence="9 10">Aabys</strain>
        <tissue evidence="9 10">Whole body</tissue>
    </source>
</reference>
<feature type="compositionally biased region" description="Acidic residues" evidence="6">
    <location>
        <begin position="316"/>
        <end position="331"/>
    </location>
</feature>
<keyword evidence="5" id="KW-0067">ATP-binding</keyword>
<feature type="region of interest" description="Disordered" evidence="6">
    <location>
        <begin position="540"/>
        <end position="600"/>
    </location>
</feature>
<dbReference type="Pfam" id="PF00069">
    <property type="entry name" value="Pkinase"/>
    <property type="match status" value="1"/>
</dbReference>
<dbReference type="PROSITE" id="PS50011">
    <property type="entry name" value="PROTEIN_KINASE_DOM"/>
    <property type="match status" value="1"/>
</dbReference>
<feature type="compositionally biased region" description="Low complexity" evidence="6">
    <location>
        <begin position="407"/>
        <end position="453"/>
    </location>
</feature>
<organism evidence="8 10">
    <name type="scientific">Musca domestica</name>
    <name type="common">House fly</name>
    <dbReference type="NCBI Taxonomy" id="7370"/>
    <lineage>
        <taxon>Eukaryota</taxon>
        <taxon>Metazoa</taxon>
        <taxon>Ecdysozoa</taxon>
        <taxon>Arthropoda</taxon>
        <taxon>Hexapoda</taxon>
        <taxon>Insecta</taxon>
        <taxon>Pterygota</taxon>
        <taxon>Neoptera</taxon>
        <taxon>Endopterygota</taxon>
        <taxon>Diptera</taxon>
        <taxon>Brachycera</taxon>
        <taxon>Muscomorpha</taxon>
        <taxon>Muscoidea</taxon>
        <taxon>Muscidae</taxon>
        <taxon>Musca</taxon>
    </lineage>
</organism>
<sequence>MFSEGIFPIGDGLLDIDEERLKGLLVPEDINEIYDVEQTPFARGKFAAVRRAIHKNSGVHFAAKFLKRRRRAQSSDKEIKHEIAVLMLCNDADNIVKLNAVHESRSDTALLLDLATGGELQTFLDNEECLNEGQARICMREVLKALQFLHKRSIVHLDLKPQNILLSGERIEDGLKLCDFGISRVVTEGTNVREIVGTPDYVAPEVLQYEPLSLATDIWSVGVLTYVLLTGFSPFGGETKQETFLNISQCALTFPDKLFGGVSSAAIDFMRKALRIKPGDRMTAAGCLEHIWLKDECSIDRHIFNTKLSNKQQLEHDDEEDDEVDDEELDSDDHAVAVEEEDIIDNVSAEEQEQQQQQVDLAHKSIVEDHHEVVHEEIGNVKDKPQAISVDNSEEEEEVDDDDDLLNNSNTTTTTTNTNTNTTTYQKYNNTNGHSNGYTTSSSTINSSTSNTNGHARNHLNGHHINGHANGLTNGHASSSNGFGKISDDKTSSQLGTNGTMSSFLKSPKSLGTATATTKTTAVHNVPAATKAITIPLSSVQQHQHFTSSTMSTTPPPDQQQFLHIPARRQSSDSNKENTFLTTKKISPSTNGISSGSSVGGVGGIKKPHLTVKQQSNTTTTATILINPTAMGNSSSMIPSNIVATITLPSHASIACQNSSTSASLSVVSPNTAATTTAATTNGTTNNHNSFFPDAPTTPKVIRKAPNSDTSPTSVKALVKKFQLEGGEQPMNPPEFATNGSSGGLKPTAIATTNHTTTMKTNETKTKFINGRPSLQNPPTQHSTAITINNALRRASEPITAIHSVKKLGSTTTTTSAGPVSIPPPLLASSNNLKTQCVYCNSCNAITNAAGITTITANNGCRHPSSNAGVGAAVAATVTTNAVHKNGVASPFSHSTKSLINGGGSSSSNGSLTSSSSNATNTSTTSSNALLFNGGGSNSSNNNNTSSSHHSHHHPGHHHHHSHHHPPHHHLHHHGVVKSAGAATNGLSLDQGIIC</sequence>
<feature type="compositionally biased region" description="Basic residues" evidence="6">
    <location>
        <begin position="949"/>
        <end position="975"/>
    </location>
</feature>
<dbReference type="Gene3D" id="3.30.200.20">
    <property type="entry name" value="Phosphorylase Kinase, domain 1"/>
    <property type="match status" value="1"/>
</dbReference>
<evidence type="ECO:0000256" key="2">
    <source>
        <dbReference type="ARBA" id="ARBA00022679"/>
    </source>
</evidence>
<feature type="region of interest" description="Disordered" evidence="6">
    <location>
        <begin position="311"/>
        <end position="333"/>
    </location>
</feature>
<keyword evidence="4 9" id="KW-0418">Kinase</keyword>
<evidence type="ECO:0000313" key="9">
    <source>
        <dbReference type="RefSeq" id="XP_058976902.1"/>
    </source>
</evidence>
<keyword evidence="8" id="KW-1185">Reference proteome</keyword>